<evidence type="ECO:0000313" key="2">
    <source>
        <dbReference type="EMBL" id="BDZ43713.1"/>
    </source>
</evidence>
<organism evidence="2 3">
    <name type="scientific">Paraoerskovia sediminicola</name>
    <dbReference type="NCBI Taxonomy" id="1138587"/>
    <lineage>
        <taxon>Bacteria</taxon>
        <taxon>Bacillati</taxon>
        <taxon>Actinomycetota</taxon>
        <taxon>Actinomycetes</taxon>
        <taxon>Micrococcales</taxon>
        <taxon>Cellulomonadaceae</taxon>
        <taxon>Paraoerskovia</taxon>
    </lineage>
</organism>
<evidence type="ECO:0000313" key="3">
    <source>
        <dbReference type="Proteomes" id="UP001321475"/>
    </source>
</evidence>
<dbReference type="Gene3D" id="3.40.50.300">
    <property type="entry name" value="P-loop containing nucleotide triphosphate hydrolases"/>
    <property type="match status" value="1"/>
</dbReference>
<reference evidence="3" key="1">
    <citation type="journal article" date="2019" name="Int. J. Syst. Evol. Microbiol.">
        <title>The Global Catalogue of Microorganisms (GCM) 10K type strain sequencing project: providing services to taxonomists for standard genome sequencing and annotation.</title>
        <authorList>
            <consortium name="The Broad Institute Genomics Platform"/>
            <consortium name="The Broad Institute Genome Sequencing Center for Infectious Disease"/>
            <person name="Wu L."/>
            <person name="Ma J."/>
        </authorList>
    </citation>
    <scope>NUCLEOTIDE SEQUENCE [LARGE SCALE GENOMIC DNA]</scope>
    <source>
        <strain evidence="3">NBRC 108565</strain>
    </source>
</reference>
<dbReference type="InterPro" id="IPR027417">
    <property type="entry name" value="P-loop_NTPase"/>
</dbReference>
<protein>
    <recommendedName>
        <fullName evidence="4">GIY-YIG domain-containing protein</fullName>
    </recommendedName>
</protein>
<accession>A0ABM8G6C3</accession>
<dbReference type="CDD" id="cd10439">
    <property type="entry name" value="GIY-YIG_COG3410"/>
    <property type="match status" value="1"/>
</dbReference>
<dbReference type="SUPFAM" id="SSF52540">
    <property type="entry name" value="P-loop containing nucleoside triphosphate hydrolases"/>
    <property type="match status" value="1"/>
</dbReference>
<sequence>MAEDTSTSDAAGPQGFGTRIEHFAFDRASIDGWHDPEDKHRSWPVVYTLNNERQVYVGESMNALGRMHQHLDSGTKSGLRAVRIMVNDEFNKSACLDLESYLIRLFSGDGGLQVLNRNAGVVDANYFDRARYQKTFEEIFEQLREEGLFDKRIAQIENSDLFKLSPFKALNDDQAIAIEDIVEGLLEDLEAGQTSTAVIEGGPGTGKTIVAIYLLKLLTDIRERNDHDNPDAELLFSDFFVAGNAELLQGRRLGLVVPQQSLRASVQKVFAKTPGLSRKMVLSPRTSPMPRKRSTYSSSTRHIGSRSTDPRPTAPCSTGSERSTRHSPGTARTGSSSHRSTGSSARVATRCSSSTKARAFGRSTYRARCSVRYAPERSRRSGTTR</sequence>
<dbReference type="Proteomes" id="UP001321475">
    <property type="component" value="Chromosome"/>
</dbReference>
<feature type="compositionally biased region" description="Low complexity" evidence="1">
    <location>
        <begin position="329"/>
        <end position="346"/>
    </location>
</feature>
<feature type="compositionally biased region" description="Polar residues" evidence="1">
    <location>
        <begin position="295"/>
        <end position="307"/>
    </location>
</feature>
<evidence type="ECO:0008006" key="4">
    <source>
        <dbReference type="Google" id="ProtNLM"/>
    </source>
</evidence>
<proteinExistence type="predicted"/>
<gene>
    <name evidence="2" type="ORF">GCM10025865_30120</name>
</gene>
<feature type="region of interest" description="Disordered" evidence="1">
    <location>
        <begin position="277"/>
        <end position="385"/>
    </location>
</feature>
<dbReference type="EMBL" id="AP027729">
    <property type="protein sequence ID" value="BDZ43713.1"/>
    <property type="molecule type" value="Genomic_DNA"/>
</dbReference>
<evidence type="ECO:0000256" key="1">
    <source>
        <dbReference type="SAM" id="MobiDB-lite"/>
    </source>
</evidence>
<keyword evidence="3" id="KW-1185">Reference proteome</keyword>
<name>A0ABM8G6C3_9CELL</name>